<dbReference type="GO" id="GO:0000155">
    <property type="term" value="F:phosphorelay sensor kinase activity"/>
    <property type="evidence" value="ECO:0007669"/>
    <property type="project" value="InterPro"/>
</dbReference>
<name>A0AA48H502_9BACT</name>
<dbReference type="InterPro" id="IPR000253">
    <property type="entry name" value="FHA_dom"/>
</dbReference>
<dbReference type="InterPro" id="IPR003018">
    <property type="entry name" value="GAF"/>
</dbReference>
<evidence type="ECO:0000256" key="6">
    <source>
        <dbReference type="ARBA" id="ARBA00022777"/>
    </source>
</evidence>
<dbReference type="GO" id="GO:0005524">
    <property type="term" value="F:ATP binding"/>
    <property type="evidence" value="ECO:0007669"/>
    <property type="project" value="UniProtKB-KW"/>
</dbReference>
<evidence type="ECO:0000256" key="8">
    <source>
        <dbReference type="ARBA" id="ARBA00023012"/>
    </source>
</evidence>
<reference evidence="12" key="1">
    <citation type="journal article" date="2023" name="Int. J. Syst. Evol. Microbiol.">
        <title>Mesoterricola silvestris gen. nov., sp. nov., Mesoterricola sediminis sp. nov., Geothrix oryzae sp. nov., Geothrix edaphica sp. nov., Geothrix rubra sp. nov., and Geothrix limicola sp. nov., six novel members of Acidobacteriota isolated from soils.</title>
        <authorList>
            <person name="Itoh H."/>
            <person name="Sugisawa Y."/>
            <person name="Mise K."/>
            <person name="Xu Z."/>
            <person name="Kuniyasu M."/>
            <person name="Ushijima N."/>
            <person name="Kawano K."/>
            <person name="Kobayashi E."/>
            <person name="Shiratori Y."/>
            <person name="Masuda Y."/>
            <person name="Senoo K."/>
        </authorList>
    </citation>
    <scope>NUCLEOTIDE SEQUENCE</scope>
    <source>
        <strain evidence="12">W786</strain>
    </source>
</reference>
<accession>A0AA48H502</accession>
<dbReference type="CDD" id="cd00082">
    <property type="entry name" value="HisKA"/>
    <property type="match status" value="1"/>
</dbReference>
<keyword evidence="5" id="KW-0547">Nucleotide-binding</keyword>
<dbReference type="Gene3D" id="3.30.565.10">
    <property type="entry name" value="Histidine kinase-like ATPase, C-terminal domain"/>
    <property type="match status" value="1"/>
</dbReference>
<dbReference type="Pfam" id="PF02518">
    <property type="entry name" value="HATPase_c"/>
    <property type="match status" value="1"/>
</dbReference>
<evidence type="ECO:0000256" key="3">
    <source>
        <dbReference type="ARBA" id="ARBA00022553"/>
    </source>
</evidence>
<dbReference type="InterPro" id="IPR003594">
    <property type="entry name" value="HATPase_dom"/>
</dbReference>
<evidence type="ECO:0000256" key="1">
    <source>
        <dbReference type="ARBA" id="ARBA00000085"/>
    </source>
</evidence>
<dbReference type="PROSITE" id="PS50006">
    <property type="entry name" value="FHA_DOMAIN"/>
    <property type="match status" value="1"/>
</dbReference>
<dbReference type="InterPro" id="IPR036097">
    <property type="entry name" value="HisK_dim/P_sf"/>
</dbReference>
<dbReference type="Pfam" id="PF13185">
    <property type="entry name" value="GAF_2"/>
    <property type="match status" value="1"/>
</dbReference>
<evidence type="ECO:0000313" key="13">
    <source>
        <dbReference type="Proteomes" id="UP001228113"/>
    </source>
</evidence>
<organism evidence="12 13">
    <name type="scientific">Mesoterricola sediminis</name>
    <dbReference type="NCBI Taxonomy" id="2927980"/>
    <lineage>
        <taxon>Bacteria</taxon>
        <taxon>Pseudomonadati</taxon>
        <taxon>Acidobacteriota</taxon>
        <taxon>Holophagae</taxon>
        <taxon>Holophagales</taxon>
        <taxon>Holophagaceae</taxon>
        <taxon>Mesoterricola</taxon>
    </lineage>
</organism>
<keyword evidence="6" id="KW-0418">Kinase</keyword>
<dbReference type="PRINTS" id="PR00344">
    <property type="entry name" value="BCTRLSENSOR"/>
</dbReference>
<dbReference type="SUPFAM" id="SSF49879">
    <property type="entry name" value="SMAD/FHA domain"/>
    <property type="match status" value="1"/>
</dbReference>
<keyword evidence="7" id="KW-0067">ATP-binding</keyword>
<dbReference type="EC" id="2.7.13.3" evidence="2"/>
<dbReference type="InterPro" id="IPR004358">
    <property type="entry name" value="Sig_transdc_His_kin-like_C"/>
</dbReference>
<dbReference type="Gene3D" id="2.60.200.20">
    <property type="match status" value="1"/>
</dbReference>
<comment type="catalytic activity">
    <reaction evidence="1">
        <text>ATP + protein L-histidine = ADP + protein N-phospho-L-histidine.</text>
        <dbReference type="EC" id="2.7.13.3"/>
    </reaction>
</comment>
<evidence type="ECO:0000259" key="10">
    <source>
        <dbReference type="PROSITE" id="PS50006"/>
    </source>
</evidence>
<dbReference type="Gene3D" id="1.10.287.130">
    <property type="match status" value="1"/>
</dbReference>
<dbReference type="SMART" id="SM00065">
    <property type="entry name" value="GAF"/>
    <property type="match status" value="1"/>
</dbReference>
<dbReference type="InterPro" id="IPR036890">
    <property type="entry name" value="HATPase_C_sf"/>
</dbReference>
<proteinExistence type="predicted"/>
<evidence type="ECO:0000256" key="9">
    <source>
        <dbReference type="SAM" id="MobiDB-lite"/>
    </source>
</evidence>
<protein>
    <recommendedName>
        <fullName evidence="2">histidine kinase</fullName>
        <ecNumber evidence="2">2.7.13.3</ecNumber>
    </recommendedName>
</protein>
<evidence type="ECO:0000256" key="4">
    <source>
        <dbReference type="ARBA" id="ARBA00022679"/>
    </source>
</evidence>
<evidence type="ECO:0000256" key="2">
    <source>
        <dbReference type="ARBA" id="ARBA00012438"/>
    </source>
</evidence>
<dbReference type="SUPFAM" id="SSF47384">
    <property type="entry name" value="Homodimeric domain of signal transducing histidine kinase"/>
    <property type="match status" value="1"/>
</dbReference>
<dbReference type="KEGG" id="msea:METESE_24790"/>
<feature type="domain" description="Histidine kinase" evidence="11">
    <location>
        <begin position="279"/>
        <end position="486"/>
    </location>
</feature>
<dbReference type="RefSeq" id="WP_243346285.1">
    <property type="nucleotide sequence ID" value="NZ_AP027081.1"/>
</dbReference>
<dbReference type="AlphaFoldDB" id="A0AA48H502"/>
<keyword evidence="3" id="KW-0597">Phosphoprotein</keyword>
<dbReference type="PANTHER" id="PTHR43065">
    <property type="entry name" value="SENSOR HISTIDINE KINASE"/>
    <property type="match status" value="1"/>
</dbReference>
<dbReference type="EMBL" id="AP027081">
    <property type="protein sequence ID" value="BDU77521.1"/>
    <property type="molecule type" value="Genomic_DNA"/>
</dbReference>
<dbReference type="SMART" id="SM00240">
    <property type="entry name" value="FHA"/>
    <property type="match status" value="1"/>
</dbReference>
<keyword evidence="8" id="KW-0902">Two-component regulatory system</keyword>
<dbReference type="InterPro" id="IPR003661">
    <property type="entry name" value="HisK_dim/P_dom"/>
</dbReference>
<dbReference type="Pfam" id="PF00512">
    <property type="entry name" value="HisKA"/>
    <property type="match status" value="1"/>
</dbReference>
<sequence>MPERTSIAIKDRHGFERAVPALPSMVLGRHSQCDVILSDSMVSRNHVRIFREEDQWWVEDLNSSHGTYFRDERVSRMPWEPGCTLRVADGAYYLTLRSESAFASEVNLQAILRTAGLLTGEVELDDLLEQALDRLLGISGTDRGFIMLPEGGELVVKVQRNLGVNMEKDIHLSMSSVHKVFEQGEAVWIRNVAADESLMAAKSVINLQLKTILCLPLQVQGERIGVVYLDSRRIATEPVDRPTFEAIVALCAIAIERTRLAEESLRNQVLATVGQVASSIVHDLKNALFLVAGHAQMLELTLKEPDGKHHVAEILAAVDRLQGLSADIVDYAKVREPRRERVDLAPYLAGLLEPLQARVRDAGARLVCQGGSCAAHLDRHRFARVVENLVANSLDALEGAEGGEIVVSWHRLEGGIQLGVADNGKGIPRKVLRRIFEPFFSHGKRKGTGLGMATVKKIVEEHAGTVEVASEEGSGTAVTLVIPDSAASVRSAGAAQDSTDEFRALGPS</sequence>
<dbReference type="InterPro" id="IPR029016">
    <property type="entry name" value="GAF-like_dom_sf"/>
</dbReference>
<dbReference type="PANTHER" id="PTHR43065:SF10">
    <property type="entry name" value="PEROXIDE STRESS-ACTIVATED HISTIDINE KINASE MAK3"/>
    <property type="match status" value="1"/>
</dbReference>
<keyword evidence="13" id="KW-1185">Reference proteome</keyword>
<evidence type="ECO:0000256" key="5">
    <source>
        <dbReference type="ARBA" id="ARBA00022741"/>
    </source>
</evidence>
<dbReference type="SMART" id="SM00387">
    <property type="entry name" value="HATPase_c"/>
    <property type="match status" value="1"/>
</dbReference>
<dbReference type="Gene3D" id="3.30.450.40">
    <property type="match status" value="1"/>
</dbReference>
<dbReference type="InterPro" id="IPR008984">
    <property type="entry name" value="SMAD_FHA_dom_sf"/>
</dbReference>
<dbReference type="PROSITE" id="PS50109">
    <property type="entry name" value="HIS_KIN"/>
    <property type="match status" value="1"/>
</dbReference>
<gene>
    <name evidence="12" type="ORF">METESE_24790</name>
</gene>
<evidence type="ECO:0000313" key="12">
    <source>
        <dbReference type="EMBL" id="BDU77521.1"/>
    </source>
</evidence>
<dbReference type="Proteomes" id="UP001228113">
    <property type="component" value="Chromosome"/>
</dbReference>
<feature type="domain" description="FHA" evidence="10">
    <location>
        <begin position="25"/>
        <end position="74"/>
    </location>
</feature>
<keyword evidence="4" id="KW-0808">Transferase</keyword>
<evidence type="ECO:0000256" key="7">
    <source>
        <dbReference type="ARBA" id="ARBA00022840"/>
    </source>
</evidence>
<dbReference type="Pfam" id="PF00498">
    <property type="entry name" value="FHA"/>
    <property type="match status" value="1"/>
</dbReference>
<feature type="region of interest" description="Disordered" evidence="9">
    <location>
        <begin position="488"/>
        <end position="508"/>
    </location>
</feature>
<dbReference type="SMART" id="SM00388">
    <property type="entry name" value="HisKA"/>
    <property type="match status" value="1"/>
</dbReference>
<evidence type="ECO:0000259" key="11">
    <source>
        <dbReference type="PROSITE" id="PS50109"/>
    </source>
</evidence>
<dbReference type="CDD" id="cd00060">
    <property type="entry name" value="FHA"/>
    <property type="match status" value="1"/>
</dbReference>
<dbReference type="SUPFAM" id="SSF55781">
    <property type="entry name" value="GAF domain-like"/>
    <property type="match status" value="1"/>
</dbReference>
<dbReference type="CDD" id="cd00075">
    <property type="entry name" value="HATPase"/>
    <property type="match status" value="1"/>
</dbReference>
<dbReference type="InterPro" id="IPR005467">
    <property type="entry name" value="His_kinase_dom"/>
</dbReference>
<dbReference type="SUPFAM" id="SSF55874">
    <property type="entry name" value="ATPase domain of HSP90 chaperone/DNA topoisomerase II/histidine kinase"/>
    <property type="match status" value="1"/>
</dbReference>